<reference evidence="1 2" key="1">
    <citation type="submission" date="2016-07" db="EMBL/GenBank/DDBJ databases">
        <title>Pervasive Adenine N6-methylation of Active Genes in Fungi.</title>
        <authorList>
            <consortium name="DOE Joint Genome Institute"/>
            <person name="Mondo S.J."/>
            <person name="Dannebaum R.O."/>
            <person name="Kuo R.C."/>
            <person name="Labutti K."/>
            <person name="Haridas S."/>
            <person name="Kuo A."/>
            <person name="Salamov A."/>
            <person name="Ahrendt S.R."/>
            <person name="Lipzen A."/>
            <person name="Sullivan W."/>
            <person name="Andreopoulos W.B."/>
            <person name="Clum A."/>
            <person name="Lindquist E."/>
            <person name="Daum C."/>
            <person name="Ramamoorthy G.K."/>
            <person name="Gryganskyi A."/>
            <person name="Culley D."/>
            <person name="Magnuson J.K."/>
            <person name="James T.Y."/>
            <person name="O'Malley M.A."/>
            <person name="Stajich J.E."/>
            <person name="Spatafora J.W."/>
            <person name="Visel A."/>
            <person name="Grigoriev I.V."/>
        </authorList>
    </citation>
    <scope>NUCLEOTIDE SEQUENCE [LARGE SCALE GENOMIC DNA]</scope>
    <source>
        <strain evidence="1 2">NRRL 3301</strain>
    </source>
</reference>
<evidence type="ECO:0000313" key="2">
    <source>
        <dbReference type="Proteomes" id="UP000242146"/>
    </source>
</evidence>
<dbReference type="Proteomes" id="UP000242146">
    <property type="component" value="Unassembled WGS sequence"/>
</dbReference>
<organism evidence="1 2">
    <name type="scientific">Hesseltinella vesiculosa</name>
    <dbReference type="NCBI Taxonomy" id="101127"/>
    <lineage>
        <taxon>Eukaryota</taxon>
        <taxon>Fungi</taxon>
        <taxon>Fungi incertae sedis</taxon>
        <taxon>Mucoromycota</taxon>
        <taxon>Mucoromycotina</taxon>
        <taxon>Mucoromycetes</taxon>
        <taxon>Mucorales</taxon>
        <taxon>Cunninghamellaceae</taxon>
        <taxon>Hesseltinella</taxon>
    </lineage>
</organism>
<comment type="caution">
    <text evidence="1">The sequence shown here is derived from an EMBL/GenBank/DDBJ whole genome shotgun (WGS) entry which is preliminary data.</text>
</comment>
<sequence length="53" mass="5981">MTEVMRIRQPTEKYSTPSPKDLKAWACPSLSPLCLEGDGLSPRKRPFDLTFAN</sequence>
<dbReference type="AlphaFoldDB" id="A0A1X2GAD8"/>
<evidence type="ECO:0000313" key="1">
    <source>
        <dbReference type="EMBL" id="ORX49138.1"/>
    </source>
</evidence>
<protein>
    <submittedName>
        <fullName evidence="1">Uncharacterized protein</fullName>
    </submittedName>
</protein>
<dbReference type="EMBL" id="MCGT01000027">
    <property type="protein sequence ID" value="ORX49138.1"/>
    <property type="molecule type" value="Genomic_DNA"/>
</dbReference>
<keyword evidence="2" id="KW-1185">Reference proteome</keyword>
<gene>
    <name evidence="1" type="ORF">DM01DRAFT_1338327</name>
</gene>
<name>A0A1X2GAD8_9FUNG</name>
<accession>A0A1X2GAD8</accession>
<proteinExistence type="predicted"/>